<dbReference type="OrthoDB" id="6025819at2"/>
<dbReference type="Gene3D" id="3.10.450.160">
    <property type="entry name" value="inner membrane protein cigr"/>
    <property type="match status" value="1"/>
</dbReference>
<dbReference type="PATRIC" id="fig|1440763.5.peg.4180"/>
<dbReference type="InterPro" id="IPR024572">
    <property type="entry name" value="RcnB"/>
</dbReference>
<feature type="compositionally biased region" description="Basic and acidic residues" evidence="1">
    <location>
        <begin position="36"/>
        <end position="72"/>
    </location>
</feature>
<protein>
    <submittedName>
        <fullName evidence="3">Uncharacterized protein</fullName>
    </submittedName>
</protein>
<reference evidence="4" key="1">
    <citation type="submission" date="2016-09" db="EMBL/GenBank/DDBJ databases">
        <authorList>
            <person name="Lysoe E."/>
        </authorList>
    </citation>
    <scope>NUCLEOTIDE SEQUENCE [LARGE SCALE GENOMIC DNA]</scope>
    <source>
        <strain evidence="4">LJ96T</strain>
    </source>
</reference>
<name>A0A0G9H1E2_9GAMM</name>
<accession>A0A0G9H1E2</accession>
<dbReference type="STRING" id="1440763.BJI69_09995"/>
<dbReference type="AlphaFoldDB" id="A0A0G9H1E2"/>
<dbReference type="EMBL" id="CP017480">
    <property type="protein sequence ID" value="APG04197.1"/>
    <property type="molecule type" value="Genomic_DNA"/>
</dbReference>
<keyword evidence="2" id="KW-0732">Signal</keyword>
<keyword evidence="4" id="KW-1185">Reference proteome</keyword>
<dbReference type="Proteomes" id="UP000182987">
    <property type="component" value="Chromosome"/>
</dbReference>
<evidence type="ECO:0000256" key="1">
    <source>
        <dbReference type="SAM" id="MobiDB-lite"/>
    </source>
</evidence>
<evidence type="ECO:0000256" key="2">
    <source>
        <dbReference type="SAM" id="SignalP"/>
    </source>
</evidence>
<evidence type="ECO:0000313" key="4">
    <source>
        <dbReference type="Proteomes" id="UP000182987"/>
    </source>
</evidence>
<feature type="signal peptide" evidence="2">
    <location>
        <begin position="1"/>
        <end position="22"/>
    </location>
</feature>
<dbReference type="KEGG" id="lrz:BJI69_09995"/>
<gene>
    <name evidence="3" type="ORF">BJI69_09995</name>
</gene>
<organism evidence="3 4">
    <name type="scientific">Luteibacter rhizovicinus DSM 16549</name>
    <dbReference type="NCBI Taxonomy" id="1440763"/>
    <lineage>
        <taxon>Bacteria</taxon>
        <taxon>Pseudomonadati</taxon>
        <taxon>Pseudomonadota</taxon>
        <taxon>Gammaproteobacteria</taxon>
        <taxon>Lysobacterales</taxon>
        <taxon>Rhodanobacteraceae</taxon>
        <taxon>Luteibacter</taxon>
    </lineage>
</organism>
<dbReference type="Pfam" id="PF11776">
    <property type="entry name" value="RcnB"/>
    <property type="match status" value="1"/>
</dbReference>
<feature type="region of interest" description="Disordered" evidence="1">
    <location>
        <begin position="31"/>
        <end position="88"/>
    </location>
</feature>
<evidence type="ECO:0000313" key="3">
    <source>
        <dbReference type="EMBL" id="APG04197.1"/>
    </source>
</evidence>
<sequence>MKLLSKIALTLAASAVIAPAFAFSPAPFAPAGIQQYHDDHGDDHRDDRRDGHRDDHRDDHRDGRYDDHRDNHANNWHPGPGGHWERGHRYDGRVIVVNDYRERHLREPPRGYRWQRADNNDFLLVAVATGVIADIISQ</sequence>
<proteinExistence type="predicted"/>
<feature type="chain" id="PRO_5014227927" evidence="2">
    <location>
        <begin position="23"/>
        <end position="138"/>
    </location>
</feature>